<sequence length="940" mass="104230">SKALIQAAKMTMQSRTSTITSTTTSGHLKWDPKNLEIRTKSVERTLEPLVTQVTTLINFRAPSNRRKGRSKRAMVLVAAVQQATEDFIRKGQEIADENPDVRAEMLTAIEDVRRTGDDMYAASSEFAGEPCSASRRATMVRAARALLSAVTRLLILADMVDVYLLLRSLRIVETDLEHLRETSNQSDLTRCFESYGDHTVELNERACRRQVDLIDPRRRDEIAAARATLMRINPMLLTASKVYIRHPDLGSAVENRDFAFQQVADAINIISGATQATGSSEPLEYEGPGELAAALEEFEKKVLIDPHEYVESRVRPFLEERLEHIISGAALLADSPCTRPDRRDRIVGQCQSVRQALQDLLSELGRSAGRPDRSQALNESVRSLLNGTDRLRHELRQAVVDHVSDNYLGVEGPLDMILSAAREGKEAQVEALAILFHEHVTKLTEVGQLACSMSSEDSVKLVRKAAGQVDLISAEVLNAARSLSFRPQSRVAQENLEVFVGAWRDAIDLLTLAVDEITNIEDFLAVSEGHIWEDVQMCLQAASESKPGEVHKSAHSIRGRSGRVCDVVVAEMASYEPGPYVDRVNEAVTVLRDRVIPHFADTTDNCVNSMSNRGGRYNEAELRDVANRVYESVRDVRRAVVHRVDESQFPGSYGSRDRLGGMFDTLRHASTGSGAAQDHGQENVIEEVDDENNQRRLMAMLPAQERERISEEINHFIEERQKLLRETVKWDDSANEIVVLAKQMCLIMMEMTDFTRGRGPLKSTMDVIKAAKRISDCGQKLDKLAKAVADECPDSNTKNDLLAYLQRITLYCHQLNITSNVKVNVQSAAGGELIVSGLDSATSLIQAAKNLIIAVVLVVKASYIASTQYKRGPGQRAVVQWRMRAPGKKQLYSPAVQDDFGVIGGGPEGGLMRHGSHGQDTSQPLRELADFDQGQDETFA</sequence>
<dbReference type="OrthoDB" id="6376697at2759"/>
<evidence type="ECO:0000256" key="3">
    <source>
        <dbReference type="ARBA" id="ARBA00008376"/>
    </source>
</evidence>
<dbReference type="InterPro" id="IPR001033">
    <property type="entry name" value="Alpha_catenin"/>
</dbReference>
<dbReference type="GO" id="GO:0008013">
    <property type="term" value="F:beta-catenin binding"/>
    <property type="evidence" value="ECO:0007669"/>
    <property type="project" value="TreeGrafter"/>
</dbReference>
<gene>
    <name evidence="8" type="ORF">BOX15_Mlig013676g1</name>
</gene>
<dbReference type="AlphaFoldDB" id="A0A267ESW7"/>
<accession>A0A267ESW7</accession>
<feature type="region of interest" description="Disordered" evidence="7">
    <location>
        <begin position="907"/>
        <end position="940"/>
    </location>
</feature>
<dbReference type="GO" id="GO:0016477">
    <property type="term" value="P:cell migration"/>
    <property type="evidence" value="ECO:0007669"/>
    <property type="project" value="TreeGrafter"/>
</dbReference>
<evidence type="ECO:0000256" key="6">
    <source>
        <dbReference type="ARBA" id="ARBA00022949"/>
    </source>
</evidence>
<evidence type="ECO:0000313" key="8">
    <source>
        <dbReference type="EMBL" id="PAA64643.1"/>
    </source>
</evidence>
<dbReference type="Gene3D" id="1.20.120.230">
    <property type="entry name" value="Alpha-catenin/vinculin-like"/>
    <property type="match status" value="5"/>
</dbReference>
<dbReference type="Proteomes" id="UP000215902">
    <property type="component" value="Unassembled WGS sequence"/>
</dbReference>
<evidence type="ECO:0000256" key="1">
    <source>
        <dbReference type="ARBA" id="ARBA00004282"/>
    </source>
</evidence>
<comment type="caution">
    <text evidence="8">The sequence shown here is derived from an EMBL/GenBank/DDBJ whole genome shotgun (WGS) entry which is preliminary data.</text>
</comment>
<dbReference type="GO" id="GO:0098609">
    <property type="term" value="P:cell-cell adhesion"/>
    <property type="evidence" value="ECO:0007669"/>
    <property type="project" value="TreeGrafter"/>
</dbReference>
<organism evidence="8 9">
    <name type="scientific">Macrostomum lignano</name>
    <dbReference type="NCBI Taxonomy" id="282301"/>
    <lineage>
        <taxon>Eukaryota</taxon>
        <taxon>Metazoa</taxon>
        <taxon>Spiralia</taxon>
        <taxon>Lophotrochozoa</taxon>
        <taxon>Platyhelminthes</taxon>
        <taxon>Rhabditophora</taxon>
        <taxon>Macrostomorpha</taxon>
        <taxon>Macrostomida</taxon>
        <taxon>Macrostomidae</taxon>
        <taxon>Macrostomum</taxon>
    </lineage>
</organism>
<dbReference type="PANTHER" id="PTHR18914">
    <property type="entry name" value="ALPHA CATENIN"/>
    <property type="match status" value="1"/>
</dbReference>
<dbReference type="PANTHER" id="PTHR18914:SF30">
    <property type="entry name" value="VINCULIN_ALPHA-CATENIN FAMILY MEMBER 1"/>
    <property type="match status" value="1"/>
</dbReference>
<dbReference type="GO" id="GO:0045296">
    <property type="term" value="F:cadherin binding"/>
    <property type="evidence" value="ECO:0007669"/>
    <property type="project" value="InterPro"/>
</dbReference>
<dbReference type="GO" id="GO:0051015">
    <property type="term" value="F:actin filament binding"/>
    <property type="evidence" value="ECO:0007669"/>
    <property type="project" value="InterPro"/>
</dbReference>
<evidence type="ECO:0000256" key="4">
    <source>
        <dbReference type="ARBA" id="ARBA00022490"/>
    </source>
</evidence>
<dbReference type="InterPro" id="IPR036723">
    <property type="entry name" value="Alpha-catenin/vinculin-like_sf"/>
</dbReference>
<dbReference type="STRING" id="282301.A0A267ESW7"/>
<dbReference type="Pfam" id="PF01044">
    <property type="entry name" value="Vinculin"/>
    <property type="match status" value="1"/>
</dbReference>
<keyword evidence="4" id="KW-0963">Cytoplasm</keyword>
<reference evidence="8 9" key="1">
    <citation type="submission" date="2017-06" db="EMBL/GenBank/DDBJ databases">
        <title>A platform for efficient transgenesis in Macrostomum lignano, a flatworm model organism for stem cell research.</title>
        <authorList>
            <person name="Berezikov E."/>
        </authorList>
    </citation>
    <scope>NUCLEOTIDE SEQUENCE [LARGE SCALE GENOMIC DNA]</scope>
    <source>
        <strain evidence="8">DV1</strain>
        <tissue evidence="8">Whole organism</tissue>
    </source>
</reference>
<evidence type="ECO:0000313" key="9">
    <source>
        <dbReference type="Proteomes" id="UP000215902"/>
    </source>
</evidence>
<dbReference type="Gene3D" id="6.10.250.2510">
    <property type="match status" value="1"/>
</dbReference>
<evidence type="ECO:0000256" key="2">
    <source>
        <dbReference type="ARBA" id="ARBA00004496"/>
    </source>
</evidence>
<dbReference type="SUPFAM" id="SSF47220">
    <property type="entry name" value="alpha-catenin/vinculin-like"/>
    <property type="match status" value="4"/>
</dbReference>
<evidence type="ECO:0000256" key="7">
    <source>
        <dbReference type="SAM" id="MobiDB-lite"/>
    </source>
</evidence>
<dbReference type="GO" id="GO:0005737">
    <property type="term" value="C:cytoplasm"/>
    <property type="evidence" value="ECO:0007669"/>
    <property type="project" value="UniProtKB-SubCell"/>
</dbReference>
<evidence type="ECO:0008006" key="10">
    <source>
        <dbReference type="Google" id="ProtNLM"/>
    </source>
</evidence>
<evidence type="ECO:0000256" key="5">
    <source>
        <dbReference type="ARBA" id="ARBA00022889"/>
    </source>
</evidence>
<keyword evidence="6" id="KW-0965">Cell junction</keyword>
<dbReference type="GO" id="GO:0005912">
    <property type="term" value="C:adherens junction"/>
    <property type="evidence" value="ECO:0007669"/>
    <property type="project" value="TreeGrafter"/>
</dbReference>
<dbReference type="InterPro" id="IPR006077">
    <property type="entry name" value="Vinculin/catenin"/>
</dbReference>
<feature type="non-terminal residue" evidence="8">
    <location>
        <position position="1"/>
    </location>
</feature>
<protein>
    <recommendedName>
        <fullName evidence="10">Catenin alpha</fullName>
    </recommendedName>
</protein>
<keyword evidence="9" id="KW-1185">Reference proteome</keyword>
<keyword evidence="5" id="KW-0130">Cell adhesion</keyword>
<comment type="subcellular location">
    <subcellularLocation>
        <location evidence="1">Cell junction</location>
    </subcellularLocation>
    <subcellularLocation>
        <location evidence="2">Cytoplasm</location>
    </subcellularLocation>
</comment>
<dbReference type="EMBL" id="NIVC01001731">
    <property type="protein sequence ID" value="PAA64643.1"/>
    <property type="molecule type" value="Genomic_DNA"/>
</dbReference>
<proteinExistence type="inferred from homology"/>
<name>A0A267ESW7_9PLAT</name>
<dbReference type="PRINTS" id="PR00805">
    <property type="entry name" value="ALPHACATENIN"/>
</dbReference>
<comment type="similarity">
    <text evidence="3">Belongs to the vinculin/alpha-catenin family.</text>
</comment>
<dbReference type="GO" id="GO:0016342">
    <property type="term" value="C:catenin complex"/>
    <property type="evidence" value="ECO:0007669"/>
    <property type="project" value="TreeGrafter"/>
</dbReference>